<dbReference type="GO" id="GO:0005524">
    <property type="term" value="F:ATP binding"/>
    <property type="evidence" value="ECO:0007669"/>
    <property type="project" value="UniProtKB-KW"/>
</dbReference>
<protein>
    <submittedName>
        <fullName evidence="6">ATP-binding cassette domain-containing protein</fullName>
    </submittedName>
</protein>
<dbReference type="SMART" id="SM00382">
    <property type="entry name" value="AAA"/>
    <property type="match status" value="1"/>
</dbReference>
<name>A0A7K3LZ64_9ACTN</name>
<dbReference type="EMBL" id="WLZY01000001">
    <property type="protein sequence ID" value="NDL56314.1"/>
    <property type="molecule type" value="Genomic_DNA"/>
</dbReference>
<dbReference type="Gene3D" id="3.40.50.300">
    <property type="entry name" value="P-loop containing nucleotide triphosphate hydrolases"/>
    <property type="match status" value="1"/>
</dbReference>
<evidence type="ECO:0000256" key="4">
    <source>
        <dbReference type="ARBA" id="ARBA00022840"/>
    </source>
</evidence>
<dbReference type="InterPro" id="IPR003439">
    <property type="entry name" value="ABC_transporter-like_ATP-bd"/>
</dbReference>
<keyword evidence="7" id="KW-1185">Reference proteome</keyword>
<dbReference type="InterPro" id="IPR003593">
    <property type="entry name" value="AAA+_ATPase"/>
</dbReference>
<reference evidence="6 7" key="1">
    <citation type="submission" date="2019-11" db="EMBL/GenBank/DDBJ databases">
        <authorList>
            <person name="Li X.-J."/>
            <person name="Feng X.-M."/>
        </authorList>
    </citation>
    <scope>NUCLEOTIDE SEQUENCE [LARGE SCALE GENOMIC DNA]</scope>
    <source>
        <strain evidence="6 7">XMNu-373</strain>
    </source>
</reference>
<dbReference type="PROSITE" id="PS00211">
    <property type="entry name" value="ABC_TRANSPORTER_1"/>
    <property type="match status" value="1"/>
</dbReference>
<dbReference type="AlphaFoldDB" id="A0A7K3LZ64"/>
<dbReference type="PROSITE" id="PS50893">
    <property type="entry name" value="ABC_TRANSPORTER_2"/>
    <property type="match status" value="1"/>
</dbReference>
<evidence type="ECO:0000313" key="7">
    <source>
        <dbReference type="Proteomes" id="UP000460435"/>
    </source>
</evidence>
<evidence type="ECO:0000259" key="5">
    <source>
        <dbReference type="PROSITE" id="PS50893"/>
    </source>
</evidence>
<evidence type="ECO:0000256" key="1">
    <source>
        <dbReference type="ARBA" id="ARBA00005417"/>
    </source>
</evidence>
<dbReference type="PANTHER" id="PTHR43335">
    <property type="entry name" value="ABC TRANSPORTER, ATP-BINDING PROTEIN"/>
    <property type="match status" value="1"/>
</dbReference>
<dbReference type="Pfam" id="PF00005">
    <property type="entry name" value="ABC_tran"/>
    <property type="match status" value="1"/>
</dbReference>
<organism evidence="6 7">
    <name type="scientific">Phytoactinopolyspora mesophila</name>
    <dbReference type="NCBI Taxonomy" id="2650750"/>
    <lineage>
        <taxon>Bacteria</taxon>
        <taxon>Bacillati</taxon>
        <taxon>Actinomycetota</taxon>
        <taxon>Actinomycetes</taxon>
        <taxon>Jiangellales</taxon>
        <taxon>Jiangellaceae</taxon>
        <taxon>Phytoactinopolyspora</taxon>
    </lineage>
</organism>
<dbReference type="Proteomes" id="UP000460435">
    <property type="component" value="Unassembled WGS sequence"/>
</dbReference>
<evidence type="ECO:0000313" key="6">
    <source>
        <dbReference type="EMBL" id="NDL56314.1"/>
    </source>
</evidence>
<evidence type="ECO:0000256" key="2">
    <source>
        <dbReference type="ARBA" id="ARBA00022448"/>
    </source>
</evidence>
<gene>
    <name evidence="6" type="ORF">F7O44_04430</name>
</gene>
<keyword evidence="2" id="KW-0813">Transport</keyword>
<dbReference type="PANTHER" id="PTHR43335:SF4">
    <property type="entry name" value="ABC TRANSPORTER, ATP-BINDING PROTEIN"/>
    <property type="match status" value="1"/>
</dbReference>
<keyword evidence="4 6" id="KW-0067">ATP-binding</keyword>
<feature type="domain" description="ABC transporter" evidence="5">
    <location>
        <begin position="5"/>
        <end position="236"/>
    </location>
</feature>
<evidence type="ECO:0000256" key="3">
    <source>
        <dbReference type="ARBA" id="ARBA00022741"/>
    </source>
</evidence>
<dbReference type="InterPro" id="IPR017871">
    <property type="entry name" value="ABC_transporter-like_CS"/>
</dbReference>
<keyword evidence="3" id="KW-0547">Nucleotide-binding</keyword>
<dbReference type="SUPFAM" id="SSF52540">
    <property type="entry name" value="P-loop containing nucleoside triphosphate hydrolases"/>
    <property type="match status" value="1"/>
</dbReference>
<dbReference type="RefSeq" id="WP_162448919.1">
    <property type="nucleotide sequence ID" value="NZ_WLZY01000001.1"/>
</dbReference>
<sequence>MTAAIATEGLTKRFGRHTAVDSVDLAVPEGSVYGFLGPNGSGKTTTIRMLLGLIAPTEGSVTMLGSEMPLSGADVLPRVGALIDGPAFHPYLSGRDNLIRLDVADRTTRRTDRRTRIDSALESVGLGAAAGKAYRVYSQGMRQRLGLAAALLKPRELLVLDEPTNGLDPQGTREVRRIVSEVAAAGTTVFVSSHLLGEIDQMCCHLGVMRNGRLVAQDDIGSLRAAMSVRIRIDTPAQEGTMAVLQRLNLANIVARPDGIRAELSGTASEEVVEHLVKAGIPVRQAVVERAGLEEFFVSLTGEGFDVEH</sequence>
<comment type="similarity">
    <text evidence="1">Belongs to the ABC transporter superfamily.</text>
</comment>
<dbReference type="GO" id="GO:0016887">
    <property type="term" value="F:ATP hydrolysis activity"/>
    <property type="evidence" value="ECO:0007669"/>
    <property type="project" value="InterPro"/>
</dbReference>
<proteinExistence type="inferred from homology"/>
<comment type="caution">
    <text evidence="6">The sequence shown here is derived from an EMBL/GenBank/DDBJ whole genome shotgun (WGS) entry which is preliminary data.</text>
</comment>
<dbReference type="InterPro" id="IPR027417">
    <property type="entry name" value="P-loop_NTPase"/>
</dbReference>
<accession>A0A7K3LZ64</accession>